<dbReference type="KEGG" id="ltr:EVS81_07280"/>
<dbReference type="Proteomes" id="UP000289260">
    <property type="component" value="Chromosome"/>
</dbReference>
<name>A0A4P6KE17_9MICO</name>
<dbReference type="OrthoDB" id="5177627at2"/>
<dbReference type="SMART" id="SM00507">
    <property type="entry name" value="HNHc"/>
    <property type="match status" value="1"/>
</dbReference>
<keyword evidence="2" id="KW-0255">Endonuclease</keyword>
<keyword evidence="2" id="KW-0378">Hydrolase</keyword>
<dbReference type="CDD" id="cd00085">
    <property type="entry name" value="HNHc"/>
    <property type="match status" value="1"/>
</dbReference>
<accession>A0A4P6KE17</accession>
<evidence type="ECO:0000313" key="3">
    <source>
        <dbReference type="Proteomes" id="UP000289260"/>
    </source>
</evidence>
<evidence type="ECO:0000259" key="1">
    <source>
        <dbReference type="SMART" id="SM00507"/>
    </source>
</evidence>
<reference evidence="2 3" key="1">
    <citation type="submission" date="2019-02" db="EMBL/GenBank/DDBJ databases">
        <authorList>
            <person name="Sun L."/>
            <person name="Pan D."/>
            <person name="Wu X."/>
        </authorList>
    </citation>
    <scope>NUCLEOTIDE SEQUENCE [LARGE SCALE GENOMIC DNA]</scope>
    <source>
        <strain evidence="2 3">JW-1</strain>
    </source>
</reference>
<dbReference type="InterPro" id="IPR003615">
    <property type="entry name" value="HNH_nuc"/>
</dbReference>
<keyword evidence="2" id="KW-0540">Nuclease</keyword>
<gene>
    <name evidence="2" type="ORF">EVS81_07280</name>
</gene>
<proteinExistence type="predicted"/>
<dbReference type="AlphaFoldDB" id="A0A4P6KE17"/>
<dbReference type="RefSeq" id="WP_130109790.1">
    <property type="nucleotide sequence ID" value="NZ_CP035806.1"/>
</dbReference>
<keyword evidence="3" id="KW-1185">Reference proteome</keyword>
<dbReference type="GO" id="GO:0004519">
    <property type="term" value="F:endonuclease activity"/>
    <property type="evidence" value="ECO:0007669"/>
    <property type="project" value="UniProtKB-KW"/>
</dbReference>
<dbReference type="EMBL" id="CP035806">
    <property type="protein sequence ID" value="QBE48655.1"/>
    <property type="molecule type" value="Genomic_DNA"/>
</dbReference>
<protein>
    <submittedName>
        <fullName evidence="2">HNH endonuclease</fullName>
    </submittedName>
</protein>
<feature type="domain" description="HNH nuclease" evidence="1">
    <location>
        <begin position="445"/>
        <end position="498"/>
    </location>
</feature>
<sequence>MSFFSDISANVAAIRALTGEVSDVALLPTAAARLDDAGAVQLLELASAVGQMAERLRVAAAGVVAIRSSRAAGHAGLAQSQGHRSAVTLVQHVTGMSRGEAAKQVRVGESLYDTAAAETLTPSIGVPVDSAGSAESLPADAADAGIGDAGAGDAGAGDAGAGDAGAGDAGVGDAGVGDAARATETGADPIAASPWHAPLGSALLNGAITAAQHDAILRGLGQPPQRDCPRETSGFAAAWSVAAEQLIEETPRRTVEELGKAARYLRDQLDPEGAEERYLARYEARSFRMWADADGRLRASVTFDDFSGAWVRSAFDAALRPRRGGPRFVNPAEQEKAAALTSDPRSNEQLAFDLLVDLLRAGSLADAETVYGTRQAGVRLVQVVREADDAAPVTSGPAHTEDGVLALPSWVAQQQACTVGTVQASLSRDGNPLYLGRSVRLFTPAQRIALAIRDGGCRWSECDRPASYCEAHHIDSWASQGGRTDIDRGILLCAFHHMQLHNGGWRITRAETEDFVLHDPGGGSTPLPPRIELRFAWAGIDPPPRRFTLAA</sequence>
<organism evidence="2 3">
    <name type="scientific">Leucobacter triazinivorans</name>
    <dbReference type="NCBI Taxonomy" id="1784719"/>
    <lineage>
        <taxon>Bacteria</taxon>
        <taxon>Bacillati</taxon>
        <taxon>Actinomycetota</taxon>
        <taxon>Actinomycetes</taxon>
        <taxon>Micrococcales</taxon>
        <taxon>Microbacteriaceae</taxon>
        <taxon>Leucobacter</taxon>
    </lineage>
</organism>
<evidence type="ECO:0000313" key="2">
    <source>
        <dbReference type="EMBL" id="QBE48655.1"/>
    </source>
</evidence>